<comment type="similarity">
    <text evidence="1 5">Belongs to the cyclic nucleotide phosphodiesterase family.</text>
</comment>
<dbReference type="PROSITE" id="PS00126">
    <property type="entry name" value="PDEASE_I_1"/>
    <property type="match status" value="1"/>
</dbReference>
<dbReference type="Pfam" id="PF00233">
    <property type="entry name" value="PDEase_I"/>
    <property type="match status" value="1"/>
</dbReference>
<dbReference type="SMART" id="SM00065">
    <property type="entry name" value="GAF"/>
    <property type="match status" value="1"/>
</dbReference>
<dbReference type="PANTHER" id="PTHR11347">
    <property type="entry name" value="CYCLIC NUCLEOTIDE PHOSPHODIESTERASE"/>
    <property type="match status" value="1"/>
</dbReference>
<evidence type="ECO:0000256" key="3">
    <source>
        <dbReference type="ARBA" id="ARBA00022723"/>
    </source>
</evidence>
<dbReference type="InterPro" id="IPR023174">
    <property type="entry name" value="PDEase_CS"/>
</dbReference>
<dbReference type="EMBL" id="CP092865">
    <property type="protein sequence ID" value="UYV64597.1"/>
    <property type="molecule type" value="Genomic_DNA"/>
</dbReference>
<evidence type="ECO:0000256" key="1">
    <source>
        <dbReference type="ARBA" id="ARBA00007648"/>
    </source>
</evidence>
<dbReference type="SMART" id="SM00471">
    <property type="entry name" value="HDc"/>
    <property type="match status" value="1"/>
</dbReference>
<gene>
    <name evidence="7" type="ORF">LAZ67_3001265</name>
</gene>
<dbReference type="Proteomes" id="UP001235939">
    <property type="component" value="Chromosome 03"/>
</dbReference>
<dbReference type="InterPro" id="IPR023088">
    <property type="entry name" value="PDEase"/>
</dbReference>
<protein>
    <recommendedName>
        <fullName evidence="5">Phosphodiesterase</fullName>
        <ecNumber evidence="5">3.1.4.-</ecNumber>
    </recommendedName>
</protein>
<dbReference type="CDD" id="cd00077">
    <property type="entry name" value="HDc"/>
    <property type="match status" value="1"/>
</dbReference>
<accession>A0ABY6K7T1</accession>
<organism evidence="7 8">
    <name type="scientific">Cordylochernes scorpioides</name>
    <dbReference type="NCBI Taxonomy" id="51811"/>
    <lineage>
        <taxon>Eukaryota</taxon>
        <taxon>Metazoa</taxon>
        <taxon>Ecdysozoa</taxon>
        <taxon>Arthropoda</taxon>
        <taxon>Chelicerata</taxon>
        <taxon>Arachnida</taxon>
        <taxon>Pseudoscorpiones</taxon>
        <taxon>Cheliferoidea</taxon>
        <taxon>Chernetidae</taxon>
        <taxon>Cordylochernes</taxon>
    </lineage>
</organism>
<reference evidence="7 8" key="1">
    <citation type="submission" date="2022-01" db="EMBL/GenBank/DDBJ databases">
        <title>A chromosomal length assembly of Cordylochernes scorpioides.</title>
        <authorList>
            <person name="Zeh D."/>
            <person name="Zeh J."/>
        </authorList>
    </citation>
    <scope>NUCLEOTIDE SEQUENCE [LARGE SCALE GENOMIC DNA]</scope>
    <source>
        <strain evidence="7">IN4F17</strain>
        <tissue evidence="7">Whole Body</tissue>
    </source>
</reference>
<evidence type="ECO:0000256" key="2">
    <source>
        <dbReference type="ARBA" id="ARBA00022535"/>
    </source>
</evidence>
<dbReference type="PROSITE" id="PS51845">
    <property type="entry name" value="PDEASE_I_2"/>
    <property type="match status" value="1"/>
</dbReference>
<dbReference type="Gene3D" id="1.10.1300.10">
    <property type="entry name" value="3'5'-cyclic nucleotide phosphodiesterase, catalytic domain"/>
    <property type="match status" value="1"/>
</dbReference>
<name>A0ABY6K7T1_9ARAC</name>
<proteinExistence type="inferred from homology"/>
<dbReference type="Gene3D" id="3.30.420.10">
    <property type="entry name" value="Ribonuclease H-like superfamily/Ribonuclease H"/>
    <property type="match status" value="1"/>
</dbReference>
<dbReference type="InterPro" id="IPR029016">
    <property type="entry name" value="GAF-like_dom_sf"/>
</dbReference>
<sequence>MPARWVPKKLIEEHKIKREESAREFLCRYEKEGEEFLVSIPKKFKTVKSAGKVMATVFWDKKGALLVDFMPKGTTINSERYCETLKKLRERFNKARTINELERSGRPRVQRTQAAIKAICERIRRNTRRKQNILAKQMNLAPPTVSRIINEDLGLRAFKRRTDASDSSLFISDSNLKKCLPSSSEKTTTLPPLGTLKLTKKSIQYRGTFESPKFTPLVILELLASLYDSSPEDIEIKLNQFITNLLNAERSVIFRYEKNKGYLKTSVFGTSYLDEPLTLDIRQLKFEEFVTYHTDDISTKYRKLFGIINKHTVESFLGLPIFDHKNSKEIRFFVCCINKIGNLKKECKPIPFEPIYEEGYVEFNNDDEAIINDIFKFSSTILYRCHMIIEEQSITRKFDTLLKITDNLARLIEKPSMLLDEVTLQARKLLGAERCSIFKVDRRRKQLSIQLLEGAEDKQNEIRMPLNKGVAGFVARTGQVINIQDPYSHPLFYKTIDILTNFKTNNILCFPIKNTKGKVICVAQLCNKIGKYGFTVEDEELAAVFSKYTSKSIVQAFKWKKLREEYFRHQLSNEQLLYYMTREEQDANVMINERIRDLEEFDPTFAHFSYNPRSLPYPQTEYAVISMIDRMGYIKRFSLPHDNLCRFILLVKRGYRDPAYHNWGHGFSVAHFAFLLIRNVNLELFVTPFECLIFFISCLCHDIDHRGTTNNFQVLSKSALGNLYSTKGSVMERHHFHQTLGILNLEECNPFIKLPKSKYRRFLEVMEVLILATDLARHFSNMKLYNSLVGRFTKVNDEDRLHLLQLLITSADLSDQTKRWDAIKLAVKCIYTEFFSQGDLEKKLGHSPIEMMDRSKAFIPNQQIGFLKFVIYPLYVLLHKMFPEILVVMRAIENTIAIWVQMKKICEREEFKNLTDPLLLVEQENIVQEIDAWVDKNIIY</sequence>
<dbReference type="EC" id="3.1.4.-" evidence="5"/>
<feature type="domain" description="PDEase" evidence="6">
    <location>
        <begin position="581"/>
        <end position="906"/>
    </location>
</feature>
<dbReference type="Pfam" id="PF01359">
    <property type="entry name" value="Transposase_1"/>
    <property type="match status" value="1"/>
</dbReference>
<dbReference type="InterPro" id="IPR036397">
    <property type="entry name" value="RNaseH_sf"/>
</dbReference>
<dbReference type="InterPro" id="IPR003018">
    <property type="entry name" value="GAF"/>
</dbReference>
<keyword evidence="8" id="KW-1185">Reference proteome</keyword>
<dbReference type="InterPro" id="IPR001888">
    <property type="entry name" value="Transposase_1"/>
</dbReference>
<evidence type="ECO:0000256" key="4">
    <source>
        <dbReference type="ARBA" id="ARBA00022801"/>
    </source>
</evidence>
<dbReference type="PRINTS" id="PR00387">
    <property type="entry name" value="PDIESTERASE1"/>
</dbReference>
<evidence type="ECO:0000313" key="8">
    <source>
        <dbReference type="Proteomes" id="UP001235939"/>
    </source>
</evidence>
<dbReference type="Pfam" id="PF01590">
    <property type="entry name" value="GAF"/>
    <property type="match status" value="1"/>
</dbReference>
<keyword evidence="3 5" id="KW-0479">Metal-binding</keyword>
<evidence type="ECO:0000256" key="5">
    <source>
        <dbReference type="RuleBase" id="RU363067"/>
    </source>
</evidence>
<dbReference type="Gene3D" id="3.30.450.40">
    <property type="match status" value="2"/>
</dbReference>
<dbReference type="InterPro" id="IPR003607">
    <property type="entry name" value="HD/PDEase_dom"/>
</dbReference>
<dbReference type="SUPFAM" id="SSF55781">
    <property type="entry name" value="GAF domain-like"/>
    <property type="match status" value="2"/>
</dbReference>
<comment type="cofactor">
    <cofactor evidence="5">
        <name>a divalent metal cation</name>
        <dbReference type="ChEBI" id="CHEBI:60240"/>
    </cofactor>
    <text evidence="5">Binds 2 divalent metal cations per subunit. Site 1 may preferentially bind zinc ions, while site 2 has a preference for magnesium and/or manganese ions.</text>
</comment>
<evidence type="ECO:0000259" key="6">
    <source>
        <dbReference type="PROSITE" id="PS51845"/>
    </source>
</evidence>
<evidence type="ECO:0000313" key="7">
    <source>
        <dbReference type="EMBL" id="UYV64597.1"/>
    </source>
</evidence>
<keyword evidence="4 5" id="KW-0378">Hydrolase</keyword>
<dbReference type="InterPro" id="IPR002073">
    <property type="entry name" value="PDEase_catalytic_dom"/>
</dbReference>
<dbReference type="SUPFAM" id="SSF109604">
    <property type="entry name" value="HD-domain/PDEase-like"/>
    <property type="match status" value="1"/>
</dbReference>
<keyword evidence="2" id="KW-0140">cGMP</keyword>
<dbReference type="InterPro" id="IPR036971">
    <property type="entry name" value="PDEase_catalytic_dom_sf"/>
</dbReference>